<comment type="caution">
    <text evidence="2">The sequence shown here is derived from an EMBL/GenBank/DDBJ whole genome shotgun (WGS) entry which is preliminary data.</text>
</comment>
<proteinExistence type="predicted"/>
<accession>A0A7X1PSL2</accession>
<protein>
    <recommendedName>
        <fullName evidence="4">DUF3757 domain-containing protein</fullName>
    </recommendedName>
</protein>
<gene>
    <name evidence="2" type="ORF">GDH07_22460</name>
</gene>
<dbReference type="EMBL" id="WHUV01000004">
    <property type="protein sequence ID" value="MQA56088.1"/>
    <property type="molecule type" value="Genomic_DNA"/>
</dbReference>
<sequence length="144" mass="16210">MRKVSCTVLFLSALAPNAYAYLTELAMFSRANCFGFNESVSWDTIHTWKLETSSVQYNTVDGSYREFYDKSDSTWRSYAGCGLCGMDWEVYGFHYADGKYGDPDYKAQQDHLLVNVCTAGWSPSVADGSPCLETYATSCNLTEW</sequence>
<feature type="signal peptide" evidence="1">
    <location>
        <begin position="1"/>
        <end position="20"/>
    </location>
</feature>
<dbReference type="AlphaFoldDB" id="A0A7X1PSL2"/>
<dbReference type="RefSeq" id="WP_152898975.1">
    <property type="nucleotide sequence ID" value="NZ_WHUV01000004.1"/>
</dbReference>
<evidence type="ECO:0000313" key="3">
    <source>
        <dbReference type="Proteomes" id="UP000486534"/>
    </source>
</evidence>
<dbReference type="Proteomes" id="UP000486534">
    <property type="component" value="Unassembled WGS sequence"/>
</dbReference>
<keyword evidence="1" id="KW-0732">Signal</keyword>
<feature type="chain" id="PRO_5031148917" description="DUF3757 domain-containing protein" evidence="1">
    <location>
        <begin position="21"/>
        <end position="144"/>
    </location>
</feature>
<evidence type="ECO:0000313" key="2">
    <source>
        <dbReference type="EMBL" id="MQA56088.1"/>
    </source>
</evidence>
<name>A0A7X1PSL2_9PSED</name>
<reference evidence="2 3" key="1">
    <citation type="submission" date="2019-10" db="EMBL/GenBank/DDBJ databases">
        <title>Pseudomonas dajingensis sp. nov., isolated from the profound head ulcers of farmed Murray cod (Maccullochella peelii peelii).</title>
        <authorList>
            <person name="Liu Y."/>
        </authorList>
    </citation>
    <scope>NUCLEOTIDE SEQUENCE [LARGE SCALE GENOMIC DNA]</scope>
    <source>
        <strain evidence="2 3">MC042</strain>
    </source>
</reference>
<evidence type="ECO:0008006" key="4">
    <source>
        <dbReference type="Google" id="ProtNLM"/>
    </source>
</evidence>
<organism evidence="2 3">
    <name type="scientific">Pseudomonas piscis</name>
    <dbReference type="NCBI Taxonomy" id="2614538"/>
    <lineage>
        <taxon>Bacteria</taxon>
        <taxon>Pseudomonadati</taxon>
        <taxon>Pseudomonadota</taxon>
        <taxon>Gammaproteobacteria</taxon>
        <taxon>Pseudomonadales</taxon>
        <taxon>Pseudomonadaceae</taxon>
        <taxon>Pseudomonas</taxon>
    </lineage>
</organism>
<evidence type="ECO:0000256" key="1">
    <source>
        <dbReference type="SAM" id="SignalP"/>
    </source>
</evidence>